<evidence type="ECO:0000313" key="3">
    <source>
        <dbReference type="EMBL" id="MTS26500.1"/>
    </source>
</evidence>
<sequence>MKRVFALLLTLILCLGCLPAAFAAEPEYEIIHETTEYLPDGTKVTVTLSVQPVRTRGRVYTVNGKKDYTYGSDWTFTVYGSFSVNEGVSVSCTSDSYGSSIFNSAWTRASGTSGHSGATATASGTMTRYYGGAPVQTVYPSVSVSCDKYGNLS</sequence>
<feature type="chain" id="PRO_5036003209" description="DUF5626 domain-containing protein" evidence="1">
    <location>
        <begin position="24"/>
        <end position="153"/>
    </location>
</feature>
<evidence type="ECO:0000313" key="4">
    <source>
        <dbReference type="Proteomes" id="UP000053433"/>
    </source>
</evidence>
<dbReference type="EMBL" id="WMZU01000004">
    <property type="protein sequence ID" value="MTS26500.1"/>
    <property type="molecule type" value="Genomic_DNA"/>
</dbReference>
<dbReference type="RefSeq" id="WP_009321865.1">
    <property type="nucleotide sequence ID" value="NZ_CBCSVS010000007.1"/>
</dbReference>
<comment type="caution">
    <text evidence="2">The sequence shown here is derived from an EMBL/GenBank/DDBJ whole genome shotgun (WGS) entry which is preliminary data.</text>
</comment>
<protein>
    <recommendedName>
        <fullName evidence="6">DUF5626 domain-containing protein</fullName>
    </recommendedName>
</protein>
<proteinExistence type="predicted"/>
<reference evidence="2 4" key="1">
    <citation type="submission" date="2015-10" db="EMBL/GenBank/DDBJ databases">
        <title>A novel member of the family Ruminococcaceae isolated from human faeces.</title>
        <authorList>
            <person name="Shkoporov A.N."/>
            <person name="Chaplin A.V."/>
            <person name="Motuzova O.V."/>
            <person name="Kafarskaia L.I."/>
            <person name="Efimov B.A."/>
        </authorList>
    </citation>
    <scope>NUCLEOTIDE SEQUENCE [LARGE SCALE GENOMIC DNA]</scope>
    <source>
        <strain evidence="2 4">668</strain>
    </source>
</reference>
<dbReference type="EMBL" id="LMUA01000009">
    <property type="protein sequence ID" value="KUE76494.1"/>
    <property type="molecule type" value="Genomic_DNA"/>
</dbReference>
<feature type="signal peptide" evidence="1">
    <location>
        <begin position="1"/>
        <end position="23"/>
    </location>
</feature>
<evidence type="ECO:0000256" key="1">
    <source>
        <dbReference type="SAM" id="SignalP"/>
    </source>
</evidence>
<evidence type="ECO:0000313" key="5">
    <source>
        <dbReference type="Proteomes" id="UP000472755"/>
    </source>
</evidence>
<dbReference type="Proteomes" id="UP000472755">
    <property type="component" value="Unassembled WGS sequence"/>
</dbReference>
<dbReference type="Proteomes" id="UP000053433">
    <property type="component" value="Unassembled WGS sequence"/>
</dbReference>
<name>A0A0W7TRR3_9FIRM</name>
<dbReference type="AlphaFoldDB" id="A0A0W7TRR3"/>
<gene>
    <name evidence="2" type="ORF">ASJ35_08520</name>
    <name evidence="3" type="ORF">GMD59_04265</name>
</gene>
<keyword evidence="1" id="KW-0732">Signal</keyword>
<organism evidence="2 4">
    <name type="scientific">Ruthenibacterium lactatiformans</name>
    <dbReference type="NCBI Taxonomy" id="1550024"/>
    <lineage>
        <taxon>Bacteria</taxon>
        <taxon>Bacillati</taxon>
        <taxon>Bacillota</taxon>
        <taxon>Clostridia</taxon>
        <taxon>Eubacteriales</taxon>
        <taxon>Oscillospiraceae</taxon>
        <taxon>Ruthenibacterium</taxon>
    </lineage>
</organism>
<accession>A0A0W7TRR3</accession>
<evidence type="ECO:0008006" key="6">
    <source>
        <dbReference type="Google" id="ProtNLM"/>
    </source>
</evidence>
<reference evidence="3 5" key="2">
    <citation type="journal article" date="2019" name="Nat. Med.">
        <title>A library of human gut bacterial isolates paired with longitudinal multiomics data enables mechanistic microbiome research.</title>
        <authorList>
            <person name="Poyet M."/>
            <person name="Groussin M."/>
            <person name="Gibbons S.M."/>
            <person name="Avila-Pacheco J."/>
            <person name="Jiang X."/>
            <person name="Kearney S.M."/>
            <person name="Perrotta A.R."/>
            <person name="Berdy B."/>
            <person name="Zhao S."/>
            <person name="Lieberman T.D."/>
            <person name="Swanson P.K."/>
            <person name="Smith M."/>
            <person name="Roesemann S."/>
            <person name="Alexander J.E."/>
            <person name="Rich S.A."/>
            <person name="Livny J."/>
            <person name="Vlamakis H."/>
            <person name="Clish C."/>
            <person name="Bullock K."/>
            <person name="Deik A."/>
            <person name="Scott J."/>
            <person name="Pierce K.A."/>
            <person name="Xavier R.J."/>
            <person name="Alm E.J."/>
        </authorList>
    </citation>
    <scope>NUCLEOTIDE SEQUENCE [LARGE SCALE GENOMIC DNA]</scope>
    <source>
        <strain evidence="3 5">BIOML-A4</strain>
    </source>
</reference>
<evidence type="ECO:0000313" key="2">
    <source>
        <dbReference type="EMBL" id="KUE76494.1"/>
    </source>
</evidence>